<evidence type="ECO:0000256" key="9">
    <source>
        <dbReference type="ARBA" id="ARBA00049433"/>
    </source>
</evidence>
<dbReference type="GO" id="GO:0020037">
    <property type="term" value="F:heme binding"/>
    <property type="evidence" value="ECO:0007669"/>
    <property type="project" value="InterPro"/>
</dbReference>
<gene>
    <name evidence="12" type="ORF">G6O67_002819</name>
</gene>
<dbReference type="InterPro" id="IPR012292">
    <property type="entry name" value="Globin/Proto"/>
</dbReference>
<dbReference type="CDD" id="cd06184">
    <property type="entry name" value="flavohem_like_fad_nad_binding"/>
    <property type="match status" value="1"/>
</dbReference>
<evidence type="ECO:0000313" key="12">
    <source>
        <dbReference type="EMBL" id="KAF4510976.1"/>
    </source>
</evidence>
<dbReference type="PROSITE" id="PS51384">
    <property type="entry name" value="FAD_FR"/>
    <property type="match status" value="1"/>
</dbReference>
<dbReference type="EC" id="1.14.12.17" evidence="2"/>
<keyword evidence="13" id="KW-1185">Reference proteome</keyword>
<dbReference type="InterPro" id="IPR001433">
    <property type="entry name" value="OxRdtase_FAD/NAD-bd"/>
</dbReference>
<keyword evidence="4" id="KW-0349">Heme</keyword>
<keyword evidence="3" id="KW-0216">Detoxification</keyword>
<dbReference type="SUPFAM" id="SSF52343">
    <property type="entry name" value="Ferredoxin reductase-like, C-terminal NADP-linked domain"/>
    <property type="match status" value="1"/>
</dbReference>
<evidence type="ECO:0000256" key="5">
    <source>
        <dbReference type="ARBA" id="ARBA00022723"/>
    </source>
</evidence>
<dbReference type="GO" id="GO:0019825">
    <property type="term" value="F:oxygen binding"/>
    <property type="evidence" value="ECO:0007669"/>
    <property type="project" value="InterPro"/>
</dbReference>
<keyword evidence="7" id="KW-0520">NAD</keyword>
<dbReference type="InterPro" id="IPR000971">
    <property type="entry name" value="Globin"/>
</dbReference>
<dbReference type="SUPFAM" id="SSF63380">
    <property type="entry name" value="Riboflavin synthase domain-like"/>
    <property type="match status" value="1"/>
</dbReference>
<dbReference type="GO" id="GO:0071949">
    <property type="term" value="F:FAD binding"/>
    <property type="evidence" value="ECO:0007669"/>
    <property type="project" value="TreeGrafter"/>
</dbReference>
<comment type="catalytic activity">
    <reaction evidence="8">
        <text>2 nitric oxide + NADH + 2 O2 = 2 nitrate + NAD(+) + H(+)</text>
        <dbReference type="Rhea" id="RHEA:19469"/>
        <dbReference type="ChEBI" id="CHEBI:15378"/>
        <dbReference type="ChEBI" id="CHEBI:15379"/>
        <dbReference type="ChEBI" id="CHEBI:16480"/>
        <dbReference type="ChEBI" id="CHEBI:17632"/>
        <dbReference type="ChEBI" id="CHEBI:57540"/>
        <dbReference type="ChEBI" id="CHEBI:57945"/>
        <dbReference type="EC" id="1.14.12.17"/>
    </reaction>
</comment>
<dbReference type="PANTHER" id="PTHR43396">
    <property type="entry name" value="FLAVOHEMOPROTEIN"/>
    <property type="match status" value="1"/>
</dbReference>
<evidence type="ECO:0000256" key="3">
    <source>
        <dbReference type="ARBA" id="ARBA00022575"/>
    </source>
</evidence>
<comment type="similarity">
    <text evidence="1">In the C-terminal section; belongs to the flavoprotein pyridine nucleotide cytochrome reductase family.</text>
</comment>
<dbReference type="PANTHER" id="PTHR43396:SF3">
    <property type="entry name" value="FLAVOHEMOPROTEIN"/>
    <property type="match status" value="1"/>
</dbReference>
<evidence type="ECO:0000256" key="4">
    <source>
        <dbReference type="ARBA" id="ARBA00022617"/>
    </source>
</evidence>
<dbReference type="GO" id="GO:0046210">
    <property type="term" value="P:nitric oxide catabolic process"/>
    <property type="evidence" value="ECO:0007669"/>
    <property type="project" value="TreeGrafter"/>
</dbReference>
<keyword evidence="5" id="KW-0479">Metal-binding</keyword>
<dbReference type="Pfam" id="PF00042">
    <property type="entry name" value="Globin"/>
    <property type="match status" value="1"/>
</dbReference>
<dbReference type="InterPro" id="IPR009050">
    <property type="entry name" value="Globin-like_sf"/>
</dbReference>
<dbReference type="Gene3D" id="1.10.490.10">
    <property type="entry name" value="Globins"/>
    <property type="match status" value="1"/>
</dbReference>
<keyword evidence="6" id="KW-0408">Iron</keyword>
<dbReference type="OrthoDB" id="436496at2759"/>
<name>A0A8H4PV63_9HYPO</name>
<sequence length="426" mass="46798">MALTVEQIALVKSTAPVIKEHGKAITTTFYRRLLGAHPELKNYFSLRNQQSGAQQAALAEAVFAYAALIDDLPRLAGAVDRIAHKHASLFVRPEHYPIVGEFLVAAFAEVLGDGLTSDVAEAWVAAYAQLADVFVRRERELYAETAEWQDWRAFCIVRKEREAEGVFSLYLEPRDRRPLRRYLPGQYVSLRIPVPELAGLFQCRQFSLSTAPDEGMMQYRVSVKREETVDGASVQDLADGKVPGLVSNKLFREYAEGAEVELSPPRGEFFFDAAAVGPEAPVVLLSIGVGATPLLAILESVAGPATGPTTRPVTRPVSWVHAARHPGAVCFAKTVADVAARQPNVRSLVFLKDAGGDAHGPEGYVQGRLSMERAEADGLLHLDDKTAGYYICGPEEWMVQARKWLQGRGVARERVFVELFSTGEVH</sequence>
<dbReference type="Proteomes" id="UP000557566">
    <property type="component" value="Unassembled WGS sequence"/>
</dbReference>
<feature type="domain" description="Globin" evidence="10">
    <location>
        <begin position="2"/>
        <end position="139"/>
    </location>
</feature>
<organism evidence="12 13">
    <name type="scientific">Ophiocordyceps sinensis</name>
    <dbReference type="NCBI Taxonomy" id="72228"/>
    <lineage>
        <taxon>Eukaryota</taxon>
        <taxon>Fungi</taxon>
        <taxon>Dikarya</taxon>
        <taxon>Ascomycota</taxon>
        <taxon>Pezizomycotina</taxon>
        <taxon>Sordariomycetes</taxon>
        <taxon>Hypocreomycetidae</taxon>
        <taxon>Hypocreales</taxon>
        <taxon>Ophiocordycipitaceae</taxon>
        <taxon>Ophiocordyceps</taxon>
    </lineage>
</organism>
<protein>
    <recommendedName>
        <fullName evidence="2">nitric oxide dioxygenase</fullName>
        <ecNumber evidence="2">1.14.12.17</ecNumber>
    </recommendedName>
</protein>
<comment type="caution">
    <text evidence="12">The sequence shown here is derived from an EMBL/GenBank/DDBJ whole genome shotgun (WGS) entry which is preliminary data.</text>
</comment>
<evidence type="ECO:0000256" key="8">
    <source>
        <dbReference type="ARBA" id="ARBA00048649"/>
    </source>
</evidence>
<dbReference type="InterPro" id="IPR017938">
    <property type="entry name" value="Riboflavin_synthase-like_b-brl"/>
</dbReference>
<proteinExistence type="inferred from homology"/>
<evidence type="ECO:0000256" key="1">
    <source>
        <dbReference type="ARBA" id="ARBA00006401"/>
    </source>
</evidence>
<accession>A0A8H4PV63</accession>
<dbReference type="AlphaFoldDB" id="A0A8H4PV63"/>
<dbReference type="CDD" id="cd08922">
    <property type="entry name" value="FHb-globin"/>
    <property type="match status" value="1"/>
</dbReference>
<dbReference type="EMBL" id="JAAVMX010000003">
    <property type="protein sequence ID" value="KAF4510976.1"/>
    <property type="molecule type" value="Genomic_DNA"/>
</dbReference>
<feature type="domain" description="FAD-binding FR-type" evidence="11">
    <location>
        <begin position="149"/>
        <end position="272"/>
    </location>
</feature>
<evidence type="ECO:0000256" key="7">
    <source>
        <dbReference type="ARBA" id="ARBA00023027"/>
    </source>
</evidence>
<dbReference type="GO" id="GO:0071500">
    <property type="term" value="P:cellular response to nitrosative stress"/>
    <property type="evidence" value="ECO:0007669"/>
    <property type="project" value="TreeGrafter"/>
</dbReference>
<dbReference type="InterPro" id="IPR039261">
    <property type="entry name" value="FNR_nucleotide-bd"/>
</dbReference>
<evidence type="ECO:0000259" key="11">
    <source>
        <dbReference type="PROSITE" id="PS51384"/>
    </source>
</evidence>
<evidence type="ECO:0000256" key="2">
    <source>
        <dbReference type="ARBA" id="ARBA00012229"/>
    </source>
</evidence>
<evidence type="ECO:0000256" key="6">
    <source>
        <dbReference type="ARBA" id="ARBA00023004"/>
    </source>
</evidence>
<dbReference type="FunFam" id="1.10.490.10:FF:000003">
    <property type="entry name" value="Flavohemoprotein"/>
    <property type="match status" value="1"/>
</dbReference>
<dbReference type="Gene3D" id="2.40.30.10">
    <property type="entry name" value="Translation factors"/>
    <property type="match status" value="1"/>
</dbReference>
<reference evidence="12 13" key="1">
    <citation type="journal article" date="2020" name="Genome Biol. Evol.">
        <title>A new high-quality draft genome assembly of the Chinese cordyceps Ophiocordyceps sinensis.</title>
        <authorList>
            <person name="Shu R."/>
            <person name="Zhang J."/>
            <person name="Meng Q."/>
            <person name="Zhang H."/>
            <person name="Zhou G."/>
            <person name="Li M."/>
            <person name="Wu P."/>
            <person name="Zhao Y."/>
            <person name="Chen C."/>
            <person name="Qin Q."/>
        </authorList>
    </citation>
    <scope>NUCLEOTIDE SEQUENCE [LARGE SCALE GENOMIC DNA]</scope>
    <source>
        <strain evidence="12 13">IOZ07</strain>
    </source>
</reference>
<dbReference type="GO" id="GO:0009636">
    <property type="term" value="P:response to toxic substance"/>
    <property type="evidence" value="ECO:0007669"/>
    <property type="project" value="UniProtKB-KW"/>
</dbReference>
<dbReference type="Gene3D" id="3.40.50.80">
    <property type="entry name" value="Nucleotide-binding domain of ferredoxin-NADP reductase (FNR) module"/>
    <property type="match status" value="1"/>
</dbReference>
<dbReference type="InterPro" id="IPR017927">
    <property type="entry name" value="FAD-bd_FR_type"/>
</dbReference>
<dbReference type="GO" id="GO:0008941">
    <property type="term" value="F:nitric oxide dioxygenase NAD(P)H activity"/>
    <property type="evidence" value="ECO:0007669"/>
    <property type="project" value="UniProtKB-EC"/>
</dbReference>
<dbReference type="Pfam" id="PF00175">
    <property type="entry name" value="NAD_binding_1"/>
    <property type="match status" value="1"/>
</dbReference>
<dbReference type="GO" id="GO:0046872">
    <property type="term" value="F:metal ion binding"/>
    <property type="evidence" value="ECO:0007669"/>
    <property type="project" value="UniProtKB-KW"/>
</dbReference>
<comment type="catalytic activity">
    <reaction evidence="9">
        <text>2 nitric oxide + NADPH + 2 O2 = 2 nitrate + NADP(+) + H(+)</text>
        <dbReference type="Rhea" id="RHEA:19465"/>
        <dbReference type="ChEBI" id="CHEBI:15378"/>
        <dbReference type="ChEBI" id="CHEBI:15379"/>
        <dbReference type="ChEBI" id="CHEBI:16480"/>
        <dbReference type="ChEBI" id="CHEBI:17632"/>
        <dbReference type="ChEBI" id="CHEBI:57783"/>
        <dbReference type="ChEBI" id="CHEBI:58349"/>
        <dbReference type="EC" id="1.14.12.17"/>
    </reaction>
</comment>
<dbReference type="SUPFAM" id="SSF46458">
    <property type="entry name" value="Globin-like"/>
    <property type="match status" value="1"/>
</dbReference>
<evidence type="ECO:0000259" key="10">
    <source>
        <dbReference type="PROSITE" id="PS01033"/>
    </source>
</evidence>
<evidence type="ECO:0000313" key="13">
    <source>
        <dbReference type="Proteomes" id="UP000557566"/>
    </source>
</evidence>
<dbReference type="PROSITE" id="PS01033">
    <property type="entry name" value="GLOBIN"/>
    <property type="match status" value="1"/>
</dbReference>